<sequence>MSDLQSWVGGMARRQASLAGSGPAWLGNLRKQALARFVDEGWPTARQEAWRHTSLAALAQQTFSLPDDAAASSPLQRPYTDADEGHWMVFVDGAYAPGLSRVGALPAGVALQPLSDVVASGPDRLEELMGSESDGATPVALNLALAADGAFIHVPRGVALEDPVHLVFIATGRGLASFPRNLVQAEAGSQAVIMEHFVGQGDGASHTNSVTRLALEADAHVTHLKLQHEDTSAFHLGATDVTLQKGSVFTSHSMSFGAQLARHDISADFRGMHGELLLNGLYYVNGRRHVDHQTVIRHSEPACVSREYYRGVLDDTSRGVFGGRIFVAPGADKTDAVQRSDSLLLSRLAKADARPELEIYADDVKCAHGATVGQIDADSLFYLRSRGLDETHARHVLTYAFAAQAVNRIEPESLRRRVIGAIRALAPRGAELGDFS</sequence>
<dbReference type="InterPro" id="IPR055346">
    <property type="entry name" value="Fe-S_cluster_assembly_SufBD"/>
</dbReference>
<dbReference type="PANTHER" id="PTHR43575">
    <property type="entry name" value="PROTEIN ABCI7, CHLOROPLASTIC"/>
    <property type="match status" value="1"/>
</dbReference>
<dbReference type="Pfam" id="PF19295">
    <property type="entry name" value="SufBD_N"/>
    <property type="match status" value="1"/>
</dbReference>
<feature type="domain" description="SUF system FeS cluster assembly SufBD core" evidence="2">
    <location>
        <begin position="168"/>
        <end position="401"/>
    </location>
</feature>
<evidence type="ECO:0000313" key="5">
    <source>
        <dbReference type="Proteomes" id="UP000580517"/>
    </source>
</evidence>
<dbReference type="Pfam" id="PF01458">
    <property type="entry name" value="SUFBD_core"/>
    <property type="match status" value="1"/>
</dbReference>
<comment type="similarity">
    <text evidence="1">Belongs to the iron-sulfur cluster assembly SufBD family.</text>
</comment>
<dbReference type="PANTHER" id="PTHR43575:SF1">
    <property type="entry name" value="PROTEIN ABCI7, CHLOROPLASTIC"/>
    <property type="match status" value="1"/>
</dbReference>
<evidence type="ECO:0000256" key="1">
    <source>
        <dbReference type="ARBA" id="ARBA00043967"/>
    </source>
</evidence>
<feature type="domain" description="SUF system FeS cluster assembly SufBD N-terminal" evidence="3">
    <location>
        <begin position="16"/>
        <end position="165"/>
    </location>
</feature>
<dbReference type="GO" id="GO:0016226">
    <property type="term" value="P:iron-sulfur cluster assembly"/>
    <property type="evidence" value="ECO:0007669"/>
    <property type="project" value="InterPro"/>
</dbReference>
<dbReference type="OrthoDB" id="9768262at2"/>
<protein>
    <submittedName>
        <fullName evidence="4">Fe-S cluster assembly protein SufD</fullName>
    </submittedName>
</protein>
<dbReference type="InterPro" id="IPR037284">
    <property type="entry name" value="SUF_FeS_clus_asmbl_SufBD_sf"/>
</dbReference>
<comment type="caution">
    <text evidence="4">The sequence shown here is derived from an EMBL/GenBank/DDBJ whole genome shotgun (WGS) entry which is preliminary data.</text>
</comment>
<proteinExistence type="inferred from homology"/>
<dbReference type="RefSeq" id="WP_129968783.1">
    <property type="nucleotide sequence ID" value="NZ_JACCEW010000002.1"/>
</dbReference>
<dbReference type="Proteomes" id="UP000580517">
    <property type="component" value="Unassembled WGS sequence"/>
</dbReference>
<accession>A0A853F897</accession>
<gene>
    <name evidence="4" type="primary">sufD</name>
    <name evidence="4" type="ORF">H0A68_08210</name>
</gene>
<dbReference type="SUPFAM" id="SSF101960">
    <property type="entry name" value="Stabilizer of iron transporter SufD"/>
    <property type="match status" value="1"/>
</dbReference>
<organism evidence="4 5">
    <name type="scientific">Allopusillimonas soli</name>
    <dbReference type="NCBI Taxonomy" id="659016"/>
    <lineage>
        <taxon>Bacteria</taxon>
        <taxon>Pseudomonadati</taxon>
        <taxon>Pseudomonadota</taxon>
        <taxon>Betaproteobacteria</taxon>
        <taxon>Burkholderiales</taxon>
        <taxon>Alcaligenaceae</taxon>
        <taxon>Allopusillimonas</taxon>
    </lineage>
</organism>
<dbReference type="InterPro" id="IPR000825">
    <property type="entry name" value="SUF_FeS_clus_asmbl_SufBD_core"/>
</dbReference>
<evidence type="ECO:0000259" key="2">
    <source>
        <dbReference type="Pfam" id="PF01458"/>
    </source>
</evidence>
<keyword evidence="5" id="KW-1185">Reference proteome</keyword>
<dbReference type="EMBL" id="JACCEW010000002">
    <property type="protein sequence ID" value="NYT36854.1"/>
    <property type="molecule type" value="Genomic_DNA"/>
</dbReference>
<evidence type="ECO:0000259" key="3">
    <source>
        <dbReference type="Pfam" id="PF19295"/>
    </source>
</evidence>
<name>A0A853F897_9BURK</name>
<dbReference type="InterPro" id="IPR011542">
    <property type="entry name" value="SUF_FeS_clus_asmbl_SufD"/>
</dbReference>
<dbReference type="NCBIfam" id="TIGR01981">
    <property type="entry name" value="sufD"/>
    <property type="match status" value="1"/>
</dbReference>
<dbReference type="AlphaFoldDB" id="A0A853F897"/>
<dbReference type="InterPro" id="IPR045595">
    <property type="entry name" value="SufBD_N"/>
</dbReference>
<evidence type="ECO:0000313" key="4">
    <source>
        <dbReference type="EMBL" id="NYT36854.1"/>
    </source>
</evidence>
<reference evidence="4 5" key="1">
    <citation type="submission" date="2020-07" db="EMBL/GenBank/DDBJ databases">
        <title>Taxonomic revisions and descriptions of new bacterial species based on genomic comparisons in the high-G+C-content subgroup of the family Alcaligenaceae.</title>
        <authorList>
            <person name="Szabo A."/>
            <person name="Felfoldi T."/>
        </authorList>
    </citation>
    <scope>NUCLEOTIDE SEQUENCE [LARGE SCALE GENOMIC DNA]</scope>
    <source>
        <strain evidence="4 5">DSM 25264</strain>
    </source>
</reference>